<reference evidence="2 3" key="1">
    <citation type="journal article" date="2023" name="Int. J. Syst. Evol. Microbiol.">
        <title>Winogradskyella bathintestinalis sp. nov., isolated from the intestine of the deep-sea loosejaw dragonfish, Malacosteus niger.</title>
        <authorList>
            <person name="Uniacke-Lowe S."/>
            <person name="Johnson C.N."/>
            <person name="Stanton C."/>
            <person name="Hill C."/>
            <person name="Ross P."/>
        </authorList>
    </citation>
    <scope>NUCLEOTIDE SEQUENCE [LARGE SCALE GENOMIC DNA]</scope>
    <source>
        <strain evidence="2 3">APC 3343</strain>
    </source>
</reference>
<gene>
    <name evidence="2" type="ORF">QMA06_15910</name>
</gene>
<keyword evidence="1" id="KW-0175">Coiled coil</keyword>
<evidence type="ECO:0000313" key="2">
    <source>
        <dbReference type="EMBL" id="MDN3494206.1"/>
    </source>
</evidence>
<dbReference type="Proteomes" id="UP001231197">
    <property type="component" value="Unassembled WGS sequence"/>
</dbReference>
<accession>A0ABT7ZYY6</accession>
<proteinExistence type="predicted"/>
<dbReference type="RefSeq" id="WP_290207906.1">
    <property type="nucleotide sequence ID" value="NZ_JASDDK010000013.1"/>
</dbReference>
<dbReference type="EMBL" id="JASDDK010000013">
    <property type="protein sequence ID" value="MDN3494206.1"/>
    <property type="molecule type" value="Genomic_DNA"/>
</dbReference>
<evidence type="ECO:0008006" key="4">
    <source>
        <dbReference type="Google" id="ProtNLM"/>
    </source>
</evidence>
<name>A0ABT7ZYY6_9FLAO</name>
<keyword evidence="3" id="KW-1185">Reference proteome</keyword>
<sequence length="314" mass="37262">MNVLDQIHEKIEHLKSEGHSSYLDLIHNHLSRAQFYLQEAEKDEHFNNDVVYRTNQAYEGALKEAYKVLVGKTTKEVERATPFKIETYLKKNNIFKNRVLQLFENYRSEWRNESTHDYKFVVDGTEAFLALMNVSSFVYLLLNEIQERTAYNKELEKLENNKNNDKIEEIFEKEDEPFAEKLLKILNKFYLETEDENSELKEFEIIGKMSAFLEKSSDKIKVYREPNYKIGGIQIRPDFVLDYEQQKVIIEVKRNLIDGRIKIDIDQLASYLTVTGLKNGILYYSDHKHKKQPLEVHQHNVFVNETKLNIWVII</sequence>
<comment type="caution">
    <text evidence="2">The sequence shown here is derived from an EMBL/GenBank/DDBJ whole genome shotgun (WGS) entry which is preliminary data.</text>
</comment>
<evidence type="ECO:0000256" key="1">
    <source>
        <dbReference type="SAM" id="Coils"/>
    </source>
</evidence>
<organism evidence="2 3">
    <name type="scientific">Winogradskyella bathintestinalis</name>
    <dbReference type="NCBI Taxonomy" id="3035208"/>
    <lineage>
        <taxon>Bacteria</taxon>
        <taxon>Pseudomonadati</taxon>
        <taxon>Bacteroidota</taxon>
        <taxon>Flavobacteriia</taxon>
        <taxon>Flavobacteriales</taxon>
        <taxon>Flavobacteriaceae</taxon>
        <taxon>Winogradskyella</taxon>
    </lineage>
</organism>
<feature type="coiled-coil region" evidence="1">
    <location>
        <begin position="141"/>
        <end position="168"/>
    </location>
</feature>
<evidence type="ECO:0000313" key="3">
    <source>
        <dbReference type="Proteomes" id="UP001231197"/>
    </source>
</evidence>
<protein>
    <recommendedName>
        <fullName evidence="4">DUF4145 domain-containing protein</fullName>
    </recommendedName>
</protein>